<feature type="domain" description="RRM" evidence="3">
    <location>
        <begin position="26"/>
        <end position="102"/>
    </location>
</feature>
<dbReference type="Pfam" id="PF00076">
    <property type="entry name" value="RRM_1"/>
    <property type="match status" value="1"/>
</dbReference>
<gene>
    <name evidence="4" type="primary">BnaA09g46280D</name>
    <name evidence="4" type="ORF">GSBRNA2T00035528001</name>
</gene>
<keyword evidence="5" id="KW-1185">Reference proteome</keyword>
<dbReference type="PROSITE" id="PS50102">
    <property type="entry name" value="RRM"/>
    <property type="match status" value="1"/>
</dbReference>
<dbReference type="OMA" id="YPFHETH"/>
<evidence type="ECO:0000256" key="2">
    <source>
        <dbReference type="SAM" id="MobiDB-lite"/>
    </source>
</evidence>
<dbReference type="SUPFAM" id="SSF54928">
    <property type="entry name" value="RNA-binding domain, RBD"/>
    <property type="match status" value="1"/>
</dbReference>
<dbReference type="Gene3D" id="3.30.70.330">
    <property type="match status" value="1"/>
</dbReference>
<keyword evidence="1" id="KW-0694">RNA-binding</keyword>
<name>A0A078GN47_BRANA</name>
<dbReference type="SMART" id="SM00360">
    <property type="entry name" value="RRM"/>
    <property type="match status" value="1"/>
</dbReference>
<reference evidence="4 5" key="1">
    <citation type="journal article" date="2014" name="Science">
        <title>Plant genetics. Early allopolyploid evolution in the post-Neolithic Brassica napus oilseed genome.</title>
        <authorList>
            <person name="Chalhoub B."/>
            <person name="Denoeud F."/>
            <person name="Liu S."/>
            <person name="Parkin I.A."/>
            <person name="Tang H."/>
            <person name="Wang X."/>
            <person name="Chiquet J."/>
            <person name="Belcram H."/>
            <person name="Tong C."/>
            <person name="Samans B."/>
            <person name="Correa M."/>
            <person name="Da Silva C."/>
            <person name="Just J."/>
            <person name="Falentin C."/>
            <person name="Koh C.S."/>
            <person name="Le Clainche I."/>
            <person name="Bernard M."/>
            <person name="Bento P."/>
            <person name="Noel B."/>
            <person name="Labadie K."/>
            <person name="Alberti A."/>
            <person name="Charles M."/>
            <person name="Arnaud D."/>
            <person name="Guo H."/>
            <person name="Daviaud C."/>
            <person name="Alamery S."/>
            <person name="Jabbari K."/>
            <person name="Zhao M."/>
            <person name="Edger P.P."/>
            <person name="Chelaifa H."/>
            <person name="Tack D."/>
            <person name="Lassalle G."/>
            <person name="Mestiri I."/>
            <person name="Schnel N."/>
            <person name="Le Paslier M.C."/>
            <person name="Fan G."/>
            <person name="Renault V."/>
            <person name="Bayer P.E."/>
            <person name="Golicz A.A."/>
            <person name="Manoli S."/>
            <person name="Lee T.H."/>
            <person name="Thi V.H."/>
            <person name="Chalabi S."/>
            <person name="Hu Q."/>
            <person name="Fan C."/>
            <person name="Tollenaere R."/>
            <person name="Lu Y."/>
            <person name="Battail C."/>
            <person name="Shen J."/>
            <person name="Sidebottom C.H."/>
            <person name="Wang X."/>
            <person name="Canaguier A."/>
            <person name="Chauveau A."/>
            <person name="Berard A."/>
            <person name="Deniot G."/>
            <person name="Guan M."/>
            <person name="Liu Z."/>
            <person name="Sun F."/>
            <person name="Lim Y.P."/>
            <person name="Lyons E."/>
            <person name="Town C.D."/>
            <person name="Bancroft I."/>
            <person name="Wang X."/>
            <person name="Meng J."/>
            <person name="Ma J."/>
            <person name="Pires J.C."/>
            <person name="King G.J."/>
            <person name="Brunel D."/>
            <person name="Delourme R."/>
            <person name="Renard M."/>
            <person name="Aury J.M."/>
            <person name="Adams K.L."/>
            <person name="Batley J."/>
            <person name="Snowdon R.J."/>
            <person name="Tost J."/>
            <person name="Edwards D."/>
            <person name="Zhou Y."/>
            <person name="Hua W."/>
            <person name="Sharpe A.G."/>
            <person name="Paterson A.H."/>
            <person name="Guan C."/>
            <person name="Wincker P."/>
        </authorList>
    </citation>
    <scope>NUCLEOTIDE SEQUENCE [LARGE SCALE GENOMIC DNA]</scope>
    <source>
        <strain evidence="5">cv. Darmor-bzh</strain>
    </source>
</reference>
<evidence type="ECO:0000259" key="3">
    <source>
        <dbReference type="PROSITE" id="PS50102"/>
    </source>
</evidence>
<dbReference type="EMBL" id="LK032192">
    <property type="protein sequence ID" value="CDY26649.1"/>
    <property type="molecule type" value="Genomic_DNA"/>
</dbReference>
<dbReference type="AlphaFoldDB" id="A0A078GN47"/>
<feature type="compositionally biased region" description="Basic residues" evidence="2">
    <location>
        <begin position="254"/>
        <end position="267"/>
    </location>
</feature>
<dbReference type="InterPro" id="IPR035979">
    <property type="entry name" value="RBD_domain_sf"/>
</dbReference>
<evidence type="ECO:0000313" key="5">
    <source>
        <dbReference type="Proteomes" id="UP000028999"/>
    </source>
</evidence>
<organism evidence="4 5">
    <name type="scientific">Brassica napus</name>
    <name type="common">Rape</name>
    <dbReference type="NCBI Taxonomy" id="3708"/>
    <lineage>
        <taxon>Eukaryota</taxon>
        <taxon>Viridiplantae</taxon>
        <taxon>Streptophyta</taxon>
        <taxon>Embryophyta</taxon>
        <taxon>Tracheophyta</taxon>
        <taxon>Spermatophyta</taxon>
        <taxon>Magnoliopsida</taxon>
        <taxon>eudicotyledons</taxon>
        <taxon>Gunneridae</taxon>
        <taxon>Pentapetalae</taxon>
        <taxon>rosids</taxon>
        <taxon>malvids</taxon>
        <taxon>Brassicales</taxon>
        <taxon>Brassicaceae</taxon>
        <taxon>Brassiceae</taxon>
        <taxon>Brassica</taxon>
    </lineage>
</organism>
<feature type="region of interest" description="Disordered" evidence="2">
    <location>
        <begin position="237"/>
        <end position="293"/>
    </location>
</feature>
<dbReference type="InterPro" id="IPR012677">
    <property type="entry name" value="Nucleotide-bd_a/b_plait_sf"/>
</dbReference>
<proteinExistence type="predicted"/>
<dbReference type="Gramene" id="CDY26649">
    <property type="protein sequence ID" value="CDY26649"/>
    <property type="gene ID" value="GSBRNA2T00035528001"/>
</dbReference>
<dbReference type="Proteomes" id="UP000028999">
    <property type="component" value="Unassembled WGS sequence"/>
</dbReference>
<feature type="compositionally biased region" description="Basic and acidic residues" evidence="2">
    <location>
        <begin position="268"/>
        <end position="293"/>
    </location>
</feature>
<dbReference type="PaxDb" id="3708-A0A078GN47"/>
<dbReference type="InterPro" id="IPR000504">
    <property type="entry name" value="RRM_dom"/>
</dbReference>
<protein>
    <submittedName>
        <fullName evidence="4">BnaA09g46280D protein</fullName>
    </submittedName>
</protein>
<sequence>MQMQVSTTKGLELKGSDAEIQKSSIRRISVEGYDTSLRMEDVDDALREHFASCGKIIHVSIPRNYEETILCRYAFVYVNEEDEEKALRLDGSDMGGQILQIKSYPFHETHLENDLAPMKEVKVYWPQQTLKVTGYDTSLPVEDIEIELEKYFSSHGSFVYQDENASGAIKTKAYIYVRGPDAVDKALELSGRSVEGLNFVVTKVYALPENPPMSGFIHPSSLTRFTREQIEDPNLCFITEGQQKKSDTSEGNQKKKKKKKKKNKKSKTREGIQKKKKSETREGKQKKGVEISL</sequence>
<evidence type="ECO:0000256" key="1">
    <source>
        <dbReference type="PROSITE-ProRule" id="PRU00176"/>
    </source>
</evidence>
<dbReference type="STRING" id="3708.A0A078GN47"/>
<dbReference type="GO" id="GO:0003723">
    <property type="term" value="F:RNA binding"/>
    <property type="evidence" value="ECO:0000318"/>
    <property type="project" value="GO_Central"/>
</dbReference>
<evidence type="ECO:0000313" key="4">
    <source>
        <dbReference type="EMBL" id="CDY26649.1"/>
    </source>
</evidence>
<accession>A0A078GN47</accession>